<dbReference type="Proteomes" id="UP001164761">
    <property type="component" value="Chromosome"/>
</dbReference>
<evidence type="ECO:0000256" key="3">
    <source>
        <dbReference type="ARBA" id="ARBA00022692"/>
    </source>
</evidence>
<accession>A0ABY6ZI20</accession>
<evidence type="ECO:0000259" key="7">
    <source>
        <dbReference type="Pfam" id="PF09335"/>
    </source>
</evidence>
<dbReference type="PANTHER" id="PTHR12677:SF59">
    <property type="entry name" value="GOLGI APPARATUS MEMBRANE PROTEIN TVP38-RELATED"/>
    <property type="match status" value="1"/>
</dbReference>
<sequence>MGKGAIQGRIEFNGRYWVRVRESREKPGGARGLKGLRGEGVREEIDLTVTAFFLARWLGRPIVNRFVPTRALEKFDQFMVNRGVSGIFVLRLIPLVSFNALNYASGLTTLTLWQFTWTTGLGTLPATLLIALLYRSVIGQKYAFIGLIIVGVVMLLGLVLRWRLTKK</sequence>
<dbReference type="InterPro" id="IPR032816">
    <property type="entry name" value="VTT_dom"/>
</dbReference>
<dbReference type="RefSeq" id="WP_268006282.1">
    <property type="nucleotide sequence ID" value="NZ_BSUT01000001.1"/>
</dbReference>
<feature type="domain" description="VTT" evidence="7">
    <location>
        <begin position="49"/>
        <end position="133"/>
    </location>
</feature>
<name>A0ABY6ZI20_9BACL</name>
<proteinExistence type="inferred from homology"/>
<organism evidence="8 9">
    <name type="scientific">Alicyclobacillus fastidiosus</name>
    <dbReference type="NCBI Taxonomy" id="392011"/>
    <lineage>
        <taxon>Bacteria</taxon>
        <taxon>Bacillati</taxon>
        <taxon>Bacillota</taxon>
        <taxon>Bacilli</taxon>
        <taxon>Bacillales</taxon>
        <taxon>Alicyclobacillaceae</taxon>
        <taxon>Alicyclobacillus</taxon>
    </lineage>
</organism>
<dbReference type="Pfam" id="PF09335">
    <property type="entry name" value="VTT_dom"/>
    <property type="match status" value="1"/>
</dbReference>
<evidence type="ECO:0000256" key="4">
    <source>
        <dbReference type="ARBA" id="ARBA00022989"/>
    </source>
</evidence>
<comment type="caution">
    <text evidence="6">Lacks conserved residue(s) required for the propagation of feature annotation.</text>
</comment>
<keyword evidence="2 6" id="KW-1003">Cell membrane</keyword>
<evidence type="ECO:0000256" key="1">
    <source>
        <dbReference type="ARBA" id="ARBA00004651"/>
    </source>
</evidence>
<evidence type="ECO:0000256" key="6">
    <source>
        <dbReference type="RuleBase" id="RU366058"/>
    </source>
</evidence>
<evidence type="ECO:0000313" key="9">
    <source>
        <dbReference type="Proteomes" id="UP001164761"/>
    </source>
</evidence>
<evidence type="ECO:0000256" key="5">
    <source>
        <dbReference type="ARBA" id="ARBA00023136"/>
    </source>
</evidence>
<gene>
    <name evidence="8" type="ORF">NZD89_02525</name>
</gene>
<feature type="transmembrane region" description="Helical" evidence="6">
    <location>
        <begin position="84"/>
        <end position="103"/>
    </location>
</feature>
<protein>
    <recommendedName>
        <fullName evidence="6">TVP38/TMEM64 family membrane protein</fullName>
    </recommendedName>
</protein>
<comment type="similarity">
    <text evidence="6">Belongs to the TVP38/TMEM64 family.</text>
</comment>
<dbReference type="EMBL" id="CP104067">
    <property type="protein sequence ID" value="WAH42400.1"/>
    <property type="molecule type" value="Genomic_DNA"/>
</dbReference>
<dbReference type="PANTHER" id="PTHR12677">
    <property type="entry name" value="GOLGI APPARATUS MEMBRANE PROTEIN TVP38-RELATED"/>
    <property type="match status" value="1"/>
</dbReference>
<keyword evidence="4 6" id="KW-1133">Transmembrane helix</keyword>
<keyword evidence="3 6" id="KW-0812">Transmembrane</keyword>
<comment type="subcellular location">
    <subcellularLocation>
        <location evidence="1 6">Cell membrane</location>
        <topology evidence="1 6">Multi-pass membrane protein</topology>
    </subcellularLocation>
</comment>
<keyword evidence="9" id="KW-1185">Reference proteome</keyword>
<reference evidence="8" key="1">
    <citation type="submission" date="2022-08" db="EMBL/GenBank/DDBJ databases">
        <title>Alicyclobacillus fastidiosus DSM 17978, complete genome.</title>
        <authorList>
            <person name="Wang Q."/>
            <person name="Cai R."/>
            <person name="Wang Z."/>
        </authorList>
    </citation>
    <scope>NUCLEOTIDE SEQUENCE</scope>
    <source>
        <strain evidence="8">DSM 17978</strain>
    </source>
</reference>
<feature type="transmembrane region" description="Helical" evidence="6">
    <location>
        <begin position="115"/>
        <end position="135"/>
    </location>
</feature>
<dbReference type="InterPro" id="IPR015414">
    <property type="entry name" value="TMEM64"/>
</dbReference>
<evidence type="ECO:0000313" key="8">
    <source>
        <dbReference type="EMBL" id="WAH42400.1"/>
    </source>
</evidence>
<evidence type="ECO:0000256" key="2">
    <source>
        <dbReference type="ARBA" id="ARBA00022475"/>
    </source>
</evidence>
<keyword evidence="5 6" id="KW-0472">Membrane</keyword>
<feature type="transmembrane region" description="Helical" evidence="6">
    <location>
        <begin position="142"/>
        <end position="162"/>
    </location>
</feature>